<dbReference type="Gene3D" id="3.40.190.10">
    <property type="entry name" value="Periplasmic binding protein-like II"/>
    <property type="match status" value="2"/>
</dbReference>
<gene>
    <name evidence="5" type="ORF">FCC1311_104062</name>
</gene>
<dbReference type="InParanoid" id="A0A2R5GTJ3"/>
<comment type="caution">
    <text evidence="5">The sequence shown here is derived from an EMBL/GenBank/DDBJ whole genome shotgun (WGS) entry which is preliminary data.</text>
</comment>
<dbReference type="InterPro" id="IPR054364">
    <property type="entry name" value="Ca3427-like_PBP2"/>
</dbReference>
<evidence type="ECO:0000256" key="1">
    <source>
        <dbReference type="ARBA" id="ARBA00004418"/>
    </source>
</evidence>
<evidence type="ECO:0000256" key="3">
    <source>
        <dbReference type="ARBA" id="ARBA00022729"/>
    </source>
</evidence>
<comment type="similarity">
    <text evidence="2">Belongs to the bacterial solute-binding protein SsuA/TauA family.</text>
</comment>
<feature type="domain" description="Ca3427-like PBP 2" evidence="4">
    <location>
        <begin position="91"/>
        <end position="186"/>
    </location>
</feature>
<proteinExistence type="inferred from homology"/>
<organism evidence="5 6">
    <name type="scientific">Hondaea fermentalgiana</name>
    <dbReference type="NCBI Taxonomy" id="2315210"/>
    <lineage>
        <taxon>Eukaryota</taxon>
        <taxon>Sar</taxon>
        <taxon>Stramenopiles</taxon>
        <taxon>Bigyra</taxon>
        <taxon>Labyrinthulomycetes</taxon>
        <taxon>Thraustochytrida</taxon>
        <taxon>Thraustochytriidae</taxon>
        <taxon>Hondaea</taxon>
    </lineage>
</organism>
<evidence type="ECO:0000256" key="2">
    <source>
        <dbReference type="ARBA" id="ARBA00010742"/>
    </source>
</evidence>
<comment type="subcellular location">
    <subcellularLocation>
        <location evidence="1">Periplasm</location>
    </subcellularLocation>
</comment>
<sequence length="302" mass="32443">MGDQRQVRVGGVPEHFNAPFHLAKDAGAFEARGVDMKWTDFPGGTGDMCKALSAREVDVAIMLTEGALAHAMNTDPKVKLVGVHVSSSAIWGIHAGSKSCTESDIKDMKGKAKFAISRFGSGSHLMSYVLAESLGWDTKEGMEFQVVGGLKGAIEELPKDGSLVFMWEKFTTLPYVVDGTFKRIGEFPTPWPFFVVAAHEDFLSSPTGKTDLVAVLDAVREQAASFKNGGETSLAYIKEHYKIEPEAAAEWMASVTWALAPTVDVDMLKGVADTLHRLGKIETTSGEAPSTDDVARATASLA</sequence>
<evidence type="ECO:0000313" key="5">
    <source>
        <dbReference type="EMBL" id="GBG34182.1"/>
    </source>
</evidence>
<protein>
    <recommendedName>
        <fullName evidence="4">Ca3427-like PBP 2 domain-containing protein</fullName>
    </recommendedName>
</protein>
<dbReference type="Proteomes" id="UP000241890">
    <property type="component" value="Unassembled WGS sequence"/>
</dbReference>
<keyword evidence="3" id="KW-0732">Signal</keyword>
<keyword evidence="6" id="KW-1185">Reference proteome</keyword>
<dbReference type="PANTHER" id="PTHR30024">
    <property type="entry name" value="ALIPHATIC SULFONATES-BINDING PROTEIN-RELATED"/>
    <property type="match status" value="1"/>
</dbReference>
<dbReference type="AlphaFoldDB" id="A0A2R5GTJ3"/>
<dbReference type="PANTHER" id="PTHR30024:SF47">
    <property type="entry name" value="TAURINE-BINDING PERIPLASMIC PROTEIN"/>
    <property type="match status" value="1"/>
</dbReference>
<evidence type="ECO:0000313" key="6">
    <source>
        <dbReference type="Proteomes" id="UP000241890"/>
    </source>
</evidence>
<dbReference type="EMBL" id="BEYU01000183">
    <property type="protein sequence ID" value="GBG34182.1"/>
    <property type="molecule type" value="Genomic_DNA"/>
</dbReference>
<name>A0A2R5GTJ3_9STRA</name>
<dbReference type="SUPFAM" id="SSF53850">
    <property type="entry name" value="Periplasmic binding protein-like II"/>
    <property type="match status" value="1"/>
</dbReference>
<dbReference type="Pfam" id="PF22384">
    <property type="entry name" value="PBP2_Ca3427_like"/>
    <property type="match status" value="1"/>
</dbReference>
<reference evidence="5 6" key="1">
    <citation type="submission" date="2017-12" db="EMBL/GenBank/DDBJ databases">
        <title>Sequencing, de novo assembly and annotation of complete genome of a new Thraustochytrid species, strain FCC1311.</title>
        <authorList>
            <person name="Sedici K."/>
            <person name="Godart F."/>
            <person name="Aiese Cigliano R."/>
            <person name="Sanseverino W."/>
            <person name="Barakat M."/>
            <person name="Ortet P."/>
            <person name="Marechal E."/>
            <person name="Cagnac O."/>
            <person name="Amato A."/>
        </authorList>
    </citation>
    <scope>NUCLEOTIDE SEQUENCE [LARGE SCALE GENOMIC DNA]</scope>
</reference>
<accession>A0A2R5GTJ3</accession>
<evidence type="ECO:0000259" key="4">
    <source>
        <dbReference type="Pfam" id="PF22384"/>
    </source>
</evidence>
<dbReference type="OrthoDB" id="1363at2759"/>